<sequence>MKIFTITRIMIHLEFFKKEDLSGVSYVLDENQMKFTATAQQALQSISERDDEDAFPVTIFENDLPVGFFVLDFGKDKFELTDNENSVLVRSLSVNPQMQGKGIGKSAMMKVSDFVKDHFNSCNEIVLAVNQKNDSAYHIYLKSGYIYDGKTRMGRSGPQYLMYKKL</sequence>
<dbReference type="InterPro" id="IPR016181">
    <property type="entry name" value="Acyl_CoA_acyltransferase"/>
</dbReference>
<dbReference type="Proteomes" id="UP000236413">
    <property type="component" value="Unassembled WGS sequence"/>
</dbReference>
<dbReference type="EMBL" id="PPEG02000006">
    <property type="protein sequence ID" value="PWN60359.1"/>
    <property type="molecule type" value="Genomic_DNA"/>
</dbReference>
<proteinExistence type="predicted"/>
<evidence type="ECO:0000259" key="1">
    <source>
        <dbReference type="PROSITE" id="PS51186"/>
    </source>
</evidence>
<name>A0A316WGT6_9FLAO</name>
<dbReference type="GO" id="GO:0016747">
    <property type="term" value="F:acyltransferase activity, transferring groups other than amino-acyl groups"/>
    <property type="evidence" value="ECO:0007669"/>
    <property type="project" value="InterPro"/>
</dbReference>
<evidence type="ECO:0000313" key="2">
    <source>
        <dbReference type="EMBL" id="PWN60359.1"/>
    </source>
</evidence>
<organism evidence="2 3">
    <name type="scientific">Chryseobacterium viscerum</name>
    <dbReference type="NCBI Taxonomy" id="1037377"/>
    <lineage>
        <taxon>Bacteria</taxon>
        <taxon>Pseudomonadati</taxon>
        <taxon>Bacteroidota</taxon>
        <taxon>Flavobacteriia</taxon>
        <taxon>Flavobacteriales</taxon>
        <taxon>Weeksellaceae</taxon>
        <taxon>Chryseobacterium group</taxon>
        <taxon>Chryseobacterium</taxon>
    </lineage>
</organism>
<feature type="domain" description="N-acetyltransferase" evidence="1">
    <location>
        <begin position="11"/>
        <end position="166"/>
    </location>
</feature>
<reference evidence="2 3" key="1">
    <citation type="submission" date="2018-04" db="EMBL/GenBank/DDBJ databases">
        <title>Chryseobacterium oncorhynchi 701B-08T from rainbow trout, and Chryseobacterium viscerum 687B-08T from diseased fish.</title>
        <authorList>
            <person name="Jeong J.-J."/>
            <person name="Lee Y.J."/>
            <person name="Pathiraja D."/>
            <person name="Park B."/>
            <person name="Choi I.-G."/>
            <person name="Kim K.D."/>
        </authorList>
    </citation>
    <scope>NUCLEOTIDE SEQUENCE [LARGE SCALE GENOMIC DNA]</scope>
    <source>
        <strain evidence="2 3">687B-08</strain>
    </source>
</reference>
<dbReference type="Gene3D" id="3.40.630.30">
    <property type="match status" value="1"/>
</dbReference>
<dbReference type="PROSITE" id="PS51186">
    <property type="entry name" value="GNAT"/>
    <property type="match status" value="1"/>
</dbReference>
<accession>A0A316WGT6</accession>
<dbReference type="SUPFAM" id="SSF55729">
    <property type="entry name" value="Acyl-CoA N-acyltransferases (Nat)"/>
    <property type="match status" value="1"/>
</dbReference>
<evidence type="ECO:0000313" key="3">
    <source>
        <dbReference type="Proteomes" id="UP000236413"/>
    </source>
</evidence>
<dbReference type="CDD" id="cd04301">
    <property type="entry name" value="NAT_SF"/>
    <property type="match status" value="1"/>
</dbReference>
<gene>
    <name evidence="2" type="ORF">C1634_015475</name>
</gene>
<dbReference type="InterPro" id="IPR000182">
    <property type="entry name" value="GNAT_dom"/>
</dbReference>
<comment type="caution">
    <text evidence="2">The sequence shown here is derived from an EMBL/GenBank/DDBJ whole genome shotgun (WGS) entry which is preliminary data.</text>
</comment>
<dbReference type="Pfam" id="PF00583">
    <property type="entry name" value="Acetyltransf_1"/>
    <property type="match status" value="1"/>
</dbReference>
<dbReference type="AlphaFoldDB" id="A0A316WGT6"/>
<protein>
    <submittedName>
        <fullName evidence="2">GNAT family N-acetyltransferase</fullName>
    </submittedName>
</protein>
<keyword evidence="2" id="KW-0808">Transferase</keyword>